<evidence type="ECO:0000313" key="3">
    <source>
        <dbReference type="WBParaSite" id="nOo.2.0.1.t12672-RA"/>
    </source>
</evidence>
<name>A0A182EWX4_ONCOC</name>
<keyword evidence="2" id="KW-1185">Reference proteome</keyword>
<reference evidence="3" key="1">
    <citation type="submission" date="2016-06" db="UniProtKB">
        <authorList>
            <consortium name="WormBaseParasite"/>
        </authorList>
    </citation>
    <scope>IDENTIFICATION</scope>
</reference>
<dbReference type="EMBL" id="UYRW01011511">
    <property type="protein sequence ID" value="VDM99689.1"/>
    <property type="molecule type" value="Genomic_DNA"/>
</dbReference>
<evidence type="ECO:0000313" key="2">
    <source>
        <dbReference type="Proteomes" id="UP000271087"/>
    </source>
</evidence>
<reference evidence="1 2" key="2">
    <citation type="submission" date="2018-08" db="EMBL/GenBank/DDBJ databases">
        <authorList>
            <person name="Laetsch R D."/>
            <person name="Stevens L."/>
            <person name="Kumar S."/>
            <person name="Blaxter L. M."/>
        </authorList>
    </citation>
    <scope>NUCLEOTIDE SEQUENCE [LARGE SCALE GENOMIC DNA]</scope>
</reference>
<evidence type="ECO:0000313" key="1">
    <source>
        <dbReference type="EMBL" id="VDM99689.1"/>
    </source>
</evidence>
<dbReference type="STRING" id="42157.A0A182EWX4"/>
<organism evidence="3">
    <name type="scientific">Onchocerca ochengi</name>
    <name type="common">Filarial nematode worm</name>
    <dbReference type="NCBI Taxonomy" id="42157"/>
    <lineage>
        <taxon>Eukaryota</taxon>
        <taxon>Metazoa</taxon>
        <taxon>Ecdysozoa</taxon>
        <taxon>Nematoda</taxon>
        <taxon>Chromadorea</taxon>
        <taxon>Rhabditida</taxon>
        <taxon>Spirurina</taxon>
        <taxon>Spiruromorpha</taxon>
        <taxon>Filarioidea</taxon>
        <taxon>Onchocercidae</taxon>
        <taxon>Onchocerca</taxon>
    </lineage>
</organism>
<protein>
    <submittedName>
        <fullName evidence="1 3">Uncharacterized protein</fullName>
    </submittedName>
</protein>
<dbReference type="AlphaFoldDB" id="A0A182EWX4"/>
<dbReference type="OrthoDB" id="10525318at2759"/>
<proteinExistence type="predicted"/>
<dbReference type="Proteomes" id="UP000271087">
    <property type="component" value="Unassembled WGS sequence"/>
</dbReference>
<accession>A0A182EWX4</accession>
<gene>
    <name evidence="1" type="ORF">NOO_LOCUS12672</name>
</gene>
<dbReference type="WBParaSite" id="nOo.2.0.1.t12672-RA">
    <property type="protein sequence ID" value="nOo.2.0.1.t12672-RA"/>
    <property type="gene ID" value="nOo.2.0.1.g12672"/>
</dbReference>
<sequence length="168" mass="19462">MIAGSDPSTALLEFSKSFKKIRRCNTDKIKIINREKFTGQRNIRNTTVHRYGKVRSTSLPDPDDLCAVVRDNNKRLQLRSIGKNSTMNEMNFRRKNQYERDRFSSLCVIISSSLSLIPNDNHYLANDYFGHNLRSNGPVDHRTIKSLRSTVMLVSKLNLPNAMRQIYR</sequence>